<accession>A0ABU6TST5</accession>
<evidence type="ECO:0000313" key="3">
    <source>
        <dbReference type="Proteomes" id="UP001341840"/>
    </source>
</evidence>
<feature type="non-terminal residue" evidence="2">
    <location>
        <position position="1"/>
    </location>
</feature>
<reference evidence="2 3" key="1">
    <citation type="journal article" date="2023" name="Plants (Basel)">
        <title>Bridging the Gap: Combining Genomics and Transcriptomics Approaches to Understand Stylosanthes scabra, an Orphan Legume from the Brazilian Caatinga.</title>
        <authorList>
            <person name="Ferreira-Neto J.R.C."/>
            <person name="da Silva M.D."/>
            <person name="Binneck E."/>
            <person name="de Melo N.F."/>
            <person name="da Silva R.H."/>
            <person name="de Melo A.L.T.M."/>
            <person name="Pandolfi V."/>
            <person name="Bustamante F.O."/>
            <person name="Brasileiro-Vidal A.C."/>
            <person name="Benko-Iseppon A.M."/>
        </authorList>
    </citation>
    <scope>NUCLEOTIDE SEQUENCE [LARGE SCALE GENOMIC DNA]</scope>
    <source>
        <tissue evidence="2">Leaves</tissue>
    </source>
</reference>
<feature type="region of interest" description="Disordered" evidence="1">
    <location>
        <begin position="47"/>
        <end position="72"/>
    </location>
</feature>
<dbReference type="EMBL" id="JASCZI010091902">
    <property type="protein sequence ID" value="MED6151452.1"/>
    <property type="molecule type" value="Genomic_DNA"/>
</dbReference>
<dbReference type="Proteomes" id="UP001341840">
    <property type="component" value="Unassembled WGS sequence"/>
</dbReference>
<keyword evidence="3" id="KW-1185">Reference proteome</keyword>
<organism evidence="2 3">
    <name type="scientific">Stylosanthes scabra</name>
    <dbReference type="NCBI Taxonomy" id="79078"/>
    <lineage>
        <taxon>Eukaryota</taxon>
        <taxon>Viridiplantae</taxon>
        <taxon>Streptophyta</taxon>
        <taxon>Embryophyta</taxon>
        <taxon>Tracheophyta</taxon>
        <taxon>Spermatophyta</taxon>
        <taxon>Magnoliopsida</taxon>
        <taxon>eudicotyledons</taxon>
        <taxon>Gunneridae</taxon>
        <taxon>Pentapetalae</taxon>
        <taxon>rosids</taxon>
        <taxon>fabids</taxon>
        <taxon>Fabales</taxon>
        <taxon>Fabaceae</taxon>
        <taxon>Papilionoideae</taxon>
        <taxon>50 kb inversion clade</taxon>
        <taxon>dalbergioids sensu lato</taxon>
        <taxon>Dalbergieae</taxon>
        <taxon>Pterocarpus clade</taxon>
        <taxon>Stylosanthes</taxon>
    </lineage>
</organism>
<evidence type="ECO:0000313" key="2">
    <source>
        <dbReference type="EMBL" id="MED6151452.1"/>
    </source>
</evidence>
<evidence type="ECO:0000256" key="1">
    <source>
        <dbReference type="SAM" id="MobiDB-lite"/>
    </source>
</evidence>
<feature type="compositionally biased region" description="Basic and acidic residues" evidence="1">
    <location>
        <begin position="47"/>
        <end position="56"/>
    </location>
</feature>
<sequence>DMASGLDALIAMRHRLIAKQQILGDKEASSSATVDLTGRTIVAGELVEHKQSEEKVPSPQSSPAKKRKRVPRGVTEEFAEEALEGIEAVDSTIRIQRMLLRAATHCRDVQREVAGIPKLQNMLSEKENRIKTLGSKVTELEAEAKSRGAEVLSWKGWRKPLMRKLRLLRIRLLSSKLL</sequence>
<gene>
    <name evidence="2" type="ORF">PIB30_082707</name>
</gene>
<proteinExistence type="predicted"/>
<comment type="caution">
    <text evidence="2">The sequence shown here is derived from an EMBL/GenBank/DDBJ whole genome shotgun (WGS) entry which is preliminary data.</text>
</comment>
<name>A0ABU6TST5_9FABA</name>
<protein>
    <submittedName>
        <fullName evidence="2">Uncharacterized protein</fullName>
    </submittedName>
</protein>